<dbReference type="RefSeq" id="WP_270024258.1">
    <property type="nucleotide sequence ID" value="NZ_JAPDDP010000008.1"/>
</dbReference>
<dbReference type="Proteomes" id="UP001147653">
    <property type="component" value="Unassembled WGS sequence"/>
</dbReference>
<dbReference type="InterPro" id="IPR051082">
    <property type="entry name" value="Pentapeptide-BTB/POZ_domain"/>
</dbReference>
<organism evidence="4 5">
    <name type="scientific">Solirubrobacter phytolaccae</name>
    <dbReference type="NCBI Taxonomy" id="1404360"/>
    <lineage>
        <taxon>Bacteria</taxon>
        <taxon>Bacillati</taxon>
        <taxon>Actinomycetota</taxon>
        <taxon>Thermoleophilia</taxon>
        <taxon>Solirubrobacterales</taxon>
        <taxon>Solirubrobacteraceae</taxon>
        <taxon>Solirubrobacter</taxon>
    </lineage>
</organism>
<comment type="caution">
    <text evidence="4">The sequence shown here is derived from an EMBL/GenBank/DDBJ whole genome shotgun (WGS) entry which is preliminary data.</text>
</comment>
<keyword evidence="5" id="KW-1185">Reference proteome</keyword>
<keyword evidence="2" id="KW-1133">Transmembrane helix</keyword>
<feature type="signal peptide" evidence="3">
    <location>
        <begin position="1"/>
        <end position="20"/>
    </location>
</feature>
<feature type="region of interest" description="Disordered" evidence="1">
    <location>
        <begin position="27"/>
        <end position="52"/>
    </location>
</feature>
<evidence type="ECO:0000256" key="1">
    <source>
        <dbReference type="SAM" id="MobiDB-lite"/>
    </source>
</evidence>
<sequence length="385" mass="41394">MRVHLMISLVVAAAAGPFLAVGGALGQTPAPSSTASPAVTAPPTSTAAAGGEDLDRKKLEAEIAKLAEEKEKLSDDHGTLADIARIAPFVTAIVGLCALFGTLWKQIEETGRAKADEVEQRKKDRLQRFDEQFDQMVTQLGSTDPAIRAAATTRVASFLKPDQQEFHEQVFLLLITALRYPRGDVGDKIVARTFQRAAHAQIPVLRGETSDLQLDFSHCSIGRVDLSGLDLRGADIGFADMHGARLVKTNLRRVAGYGVDLSGATLTGADLLEARLLEAKLVRARLTGGANLVSAKLKRADARGAHFLQAQLQEAHFEDADLRGARFEQANLNNAYFEGATFDDSALASIAGGAVHWREARFDATVREKLEQLSSAAKKKGARPH</sequence>
<dbReference type="AlphaFoldDB" id="A0A9X3N576"/>
<feature type="transmembrane region" description="Helical" evidence="2">
    <location>
        <begin position="83"/>
        <end position="104"/>
    </location>
</feature>
<dbReference type="PANTHER" id="PTHR14136">
    <property type="entry name" value="BTB_POZ DOMAIN-CONTAINING PROTEIN KCTD9"/>
    <property type="match status" value="1"/>
</dbReference>
<dbReference type="InterPro" id="IPR001646">
    <property type="entry name" value="5peptide_repeat"/>
</dbReference>
<evidence type="ECO:0000313" key="4">
    <source>
        <dbReference type="EMBL" id="MDA0179948.1"/>
    </source>
</evidence>
<dbReference type="SUPFAM" id="SSF141571">
    <property type="entry name" value="Pentapeptide repeat-like"/>
    <property type="match status" value="1"/>
</dbReference>
<reference evidence="4" key="1">
    <citation type="submission" date="2022-10" db="EMBL/GenBank/DDBJ databases">
        <title>The WGS of Solirubrobacter phytolaccae KCTC 29190.</title>
        <authorList>
            <person name="Jiang Z."/>
        </authorList>
    </citation>
    <scope>NUCLEOTIDE SEQUENCE</scope>
    <source>
        <strain evidence="4">KCTC 29190</strain>
    </source>
</reference>
<accession>A0A9X3N576</accession>
<dbReference type="PANTHER" id="PTHR14136:SF17">
    <property type="entry name" value="BTB_POZ DOMAIN-CONTAINING PROTEIN KCTD9"/>
    <property type="match status" value="1"/>
</dbReference>
<feature type="chain" id="PRO_5040813289" evidence="3">
    <location>
        <begin position="21"/>
        <end position="385"/>
    </location>
</feature>
<name>A0A9X3N576_9ACTN</name>
<dbReference type="Pfam" id="PF00805">
    <property type="entry name" value="Pentapeptide"/>
    <property type="match status" value="3"/>
</dbReference>
<protein>
    <submittedName>
        <fullName evidence="4">Pentapeptide repeat-containing protein</fullName>
    </submittedName>
</protein>
<gene>
    <name evidence="4" type="ORF">OJ997_06555</name>
</gene>
<dbReference type="EMBL" id="JAPDDP010000008">
    <property type="protein sequence ID" value="MDA0179948.1"/>
    <property type="molecule type" value="Genomic_DNA"/>
</dbReference>
<proteinExistence type="predicted"/>
<keyword evidence="2" id="KW-0472">Membrane</keyword>
<evidence type="ECO:0000256" key="2">
    <source>
        <dbReference type="SAM" id="Phobius"/>
    </source>
</evidence>
<dbReference type="Gene3D" id="2.160.20.80">
    <property type="entry name" value="E3 ubiquitin-protein ligase SopA"/>
    <property type="match status" value="1"/>
</dbReference>
<keyword evidence="3" id="KW-0732">Signal</keyword>
<evidence type="ECO:0000256" key="3">
    <source>
        <dbReference type="SAM" id="SignalP"/>
    </source>
</evidence>
<evidence type="ECO:0000313" key="5">
    <source>
        <dbReference type="Proteomes" id="UP001147653"/>
    </source>
</evidence>
<keyword evidence="2" id="KW-0812">Transmembrane</keyword>
<feature type="compositionally biased region" description="Low complexity" evidence="1">
    <location>
        <begin position="28"/>
        <end position="49"/>
    </location>
</feature>